<accession>A0A918NCE1</accession>
<protein>
    <recommendedName>
        <fullName evidence="3">Addiction module killer protein</fullName>
    </recommendedName>
</protein>
<dbReference type="InterPro" id="IPR014056">
    <property type="entry name" value="TypeIITA-like_toxin_pred"/>
</dbReference>
<name>A0A918NCE1_9GAMM</name>
<keyword evidence="2" id="KW-1185">Reference proteome</keyword>
<comment type="caution">
    <text evidence="1">The sequence shown here is derived from an EMBL/GenBank/DDBJ whole genome shotgun (WGS) entry which is preliminary data.</text>
</comment>
<evidence type="ECO:0008006" key="3">
    <source>
        <dbReference type="Google" id="ProtNLM"/>
    </source>
</evidence>
<organism evidence="1 2">
    <name type="scientific">Saccharospirillum salsuginis</name>
    <dbReference type="NCBI Taxonomy" id="418750"/>
    <lineage>
        <taxon>Bacteria</taxon>
        <taxon>Pseudomonadati</taxon>
        <taxon>Pseudomonadota</taxon>
        <taxon>Gammaproteobacteria</taxon>
        <taxon>Oceanospirillales</taxon>
        <taxon>Saccharospirillaceae</taxon>
        <taxon>Saccharospirillum</taxon>
    </lineage>
</organism>
<evidence type="ECO:0000313" key="1">
    <source>
        <dbReference type="EMBL" id="GGX59825.1"/>
    </source>
</evidence>
<reference evidence="1" key="2">
    <citation type="submission" date="2020-09" db="EMBL/GenBank/DDBJ databases">
        <authorList>
            <person name="Sun Q."/>
            <person name="Kim S."/>
        </authorList>
    </citation>
    <scope>NUCLEOTIDE SEQUENCE</scope>
    <source>
        <strain evidence="1">KCTC 22169</strain>
    </source>
</reference>
<dbReference type="PIRSF" id="PIRSF028744">
    <property type="entry name" value="Addict_mod_HI1419"/>
    <property type="match status" value="1"/>
</dbReference>
<gene>
    <name evidence="1" type="ORF">GCM10007392_29770</name>
</gene>
<dbReference type="PANTHER" id="PTHR41791:SF1">
    <property type="entry name" value="SSL7039 PROTEIN"/>
    <property type="match status" value="1"/>
</dbReference>
<dbReference type="Proteomes" id="UP000626148">
    <property type="component" value="Unassembled WGS sequence"/>
</dbReference>
<dbReference type="AlphaFoldDB" id="A0A918NCE1"/>
<dbReference type="NCBIfam" id="TIGR02683">
    <property type="entry name" value="upstrm_HI1419"/>
    <property type="match status" value="1"/>
</dbReference>
<proteinExistence type="predicted"/>
<dbReference type="PANTHER" id="PTHR41791">
    <property type="entry name" value="SSL7039 PROTEIN"/>
    <property type="match status" value="1"/>
</dbReference>
<dbReference type="EMBL" id="BMXR01000007">
    <property type="protein sequence ID" value="GGX59825.1"/>
    <property type="molecule type" value="Genomic_DNA"/>
</dbReference>
<reference evidence="1" key="1">
    <citation type="journal article" date="2014" name="Int. J. Syst. Evol. Microbiol.">
        <title>Complete genome sequence of Corynebacterium casei LMG S-19264T (=DSM 44701T), isolated from a smear-ripened cheese.</title>
        <authorList>
            <consortium name="US DOE Joint Genome Institute (JGI-PGF)"/>
            <person name="Walter F."/>
            <person name="Albersmeier A."/>
            <person name="Kalinowski J."/>
            <person name="Ruckert C."/>
        </authorList>
    </citation>
    <scope>NUCLEOTIDE SEQUENCE</scope>
    <source>
        <strain evidence="1">KCTC 22169</strain>
    </source>
</reference>
<sequence length="60" mass="6851">MKQVKGAFGIQELRVHLGPGYRVYFREHDGQIIILLCGGDKSSQRHDIKKAIQIDKELSE</sequence>
<evidence type="ECO:0000313" key="2">
    <source>
        <dbReference type="Proteomes" id="UP000626148"/>
    </source>
</evidence>